<protein>
    <submittedName>
        <fullName evidence="2">Uncharacterized protein</fullName>
    </submittedName>
</protein>
<feature type="compositionally biased region" description="Basic and acidic residues" evidence="1">
    <location>
        <begin position="1"/>
        <end position="11"/>
    </location>
</feature>
<dbReference type="Proteomes" id="UP001408356">
    <property type="component" value="Unassembled WGS sequence"/>
</dbReference>
<proteinExistence type="predicted"/>
<sequence>MTRKIPWRDGSKAQAPSPINSARGSATPTATKRVKAEDKKSDAAPSSASSTAFNPKINRPPLRRSRSNSQPPEALEETFMVDGLDKDDMYRMVEDEFYVTASRFTAHLHAAEYQRLQADAKSYNATTIKNISRPVVGRMTELVRKKTERSARRQHQKRILKGGTGNVNGDEDDTLRGHSLFGLMESPRKTVPPIDHFALEIARTPSRHQKAPETAARFSSLNMSPTSRYSSGATNKSAQKKTLDTESEEEEEADLDVMPRRKTLFPPTGPIPMKTSTSRQSTVYKLSNHAEPSYPQTKAQYVPKPAENDGHQDGINAQASDEDSDGDLFGFQKRAKSRVLHNQKNAKSDDTNQR</sequence>
<feature type="region of interest" description="Disordered" evidence="1">
    <location>
        <begin position="205"/>
        <end position="354"/>
    </location>
</feature>
<keyword evidence="3" id="KW-1185">Reference proteome</keyword>
<feature type="region of interest" description="Disordered" evidence="1">
    <location>
        <begin position="1"/>
        <end position="77"/>
    </location>
</feature>
<comment type="caution">
    <text evidence="2">The sequence shown here is derived from an EMBL/GenBank/DDBJ whole genome shotgun (WGS) entry which is preliminary data.</text>
</comment>
<evidence type="ECO:0000256" key="1">
    <source>
        <dbReference type="SAM" id="MobiDB-lite"/>
    </source>
</evidence>
<feature type="compositionally biased region" description="Polar residues" evidence="1">
    <location>
        <begin position="274"/>
        <end position="285"/>
    </location>
</feature>
<feature type="compositionally biased region" description="Polar residues" evidence="1">
    <location>
        <begin position="217"/>
        <end position="237"/>
    </location>
</feature>
<feature type="compositionally biased region" description="Low complexity" evidence="1">
    <location>
        <begin position="43"/>
        <end position="52"/>
    </location>
</feature>
<feature type="compositionally biased region" description="Acidic residues" evidence="1">
    <location>
        <begin position="245"/>
        <end position="255"/>
    </location>
</feature>
<name>A0ABR2ULN8_9PEZI</name>
<accession>A0ABR2ULN8</accession>
<organism evidence="2 3">
    <name type="scientific">Seiridium unicorne</name>
    <dbReference type="NCBI Taxonomy" id="138068"/>
    <lineage>
        <taxon>Eukaryota</taxon>
        <taxon>Fungi</taxon>
        <taxon>Dikarya</taxon>
        <taxon>Ascomycota</taxon>
        <taxon>Pezizomycotina</taxon>
        <taxon>Sordariomycetes</taxon>
        <taxon>Xylariomycetidae</taxon>
        <taxon>Amphisphaeriales</taxon>
        <taxon>Sporocadaceae</taxon>
        <taxon>Seiridium</taxon>
    </lineage>
</organism>
<dbReference type="EMBL" id="JARVKF010000415">
    <property type="protein sequence ID" value="KAK9415547.1"/>
    <property type="molecule type" value="Genomic_DNA"/>
</dbReference>
<evidence type="ECO:0000313" key="3">
    <source>
        <dbReference type="Proteomes" id="UP001408356"/>
    </source>
</evidence>
<reference evidence="2 3" key="1">
    <citation type="journal article" date="2024" name="J. Plant Pathol.">
        <title>Sequence and assembly of the genome of Seiridium unicorne, isolate CBS 538.82, causal agent of cypress canker disease.</title>
        <authorList>
            <person name="Scali E."/>
            <person name="Rocca G.D."/>
            <person name="Danti R."/>
            <person name="Garbelotto M."/>
            <person name="Barberini S."/>
            <person name="Baroncelli R."/>
            <person name="Emiliani G."/>
        </authorList>
    </citation>
    <scope>NUCLEOTIDE SEQUENCE [LARGE SCALE GENOMIC DNA]</scope>
    <source>
        <strain evidence="2 3">BM-138-508</strain>
    </source>
</reference>
<feature type="compositionally biased region" description="Polar residues" evidence="1">
    <location>
        <begin position="17"/>
        <end position="30"/>
    </location>
</feature>
<feature type="region of interest" description="Disordered" evidence="1">
    <location>
        <begin position="147"/>
        <end position="173"/>
    </location>
</feature>
<evidence type="ECO:0000313" key="2">
    <source>
        <dbReference type="EMBL" id="KAK9415547.1"/>
    </source>
</evidence>
<gene>
    <name evidence="2" type="ORF">SUNI508_10387</name>
</gene>